<name>A0ACC1TIW6_9AGAR</name>
<reference evidence="1" key="1">
    <citation type="submission" date="2022-09" db="EMBL/GenBank/DDBJ databases">
        <title>A Global Phylogenomic Analysis of the Shiitake Genus Lentinula.</title>
        <authorList>
            <consortium name="DOE Joint Genome Institute"/>
            <person name="Sierra-Patev S."/>
            <person name="Min B."/>
            <person name="Naranjo-Ortiz M."/>
            <person name="Looney B."/>
            <person name="Konkel Z."/>
            <person name="Slot J.C."/>
            <person name="Sakamoto Y."/>
            <person name="Steenwyk J.L."/>
            <person name="Rokas A."/>
            <person name="Carro J."/>
            <person name="Camarero S."/>
            <person name="Ferreira P."/>
            <person name="Molpeceres G."/>
            <person name="Ruiz-Duenas F.J."/>
            <person name="Serrano A."/>
            <person name="Henrissat B."/>
            <person name="Drula E."/>
            <person name="Hughes K.W."/>
            <person name="Mata J.L."/>
            <person name="Ishikawa N.K."/>
            <person name="Vargas-Isla R."/>
            <person name="Ushijima S."/>
            <person name="Smith C.A."/>
            <person name="Ahrendt S."/>
            <person name="Andreopoulos W."/>
            <person name="He G."/>
            <person name="Labutti K."/>
            <person name="Lipzen A."/>
            <person name="Ng V."/>
            <person name="Riley R."/>
            <person name="Sandor L."/>
            <person name="Barry K."/>
            <person name="Martinez A.T."/>
            <person name="Xiao Y."/>
            <person name="Gibbons J.G."/>
            <person name="Terashima K."/>
            <person name="Grigoriev I.V."/>
            <person name="Hibbett D.S."/>
        </authorList>
    </citation>
    <scope>NUCLEOTIDE SEQUENCE</scope>
    <source>
        <strain evidence="1">TMI1499</strain>
    </source>
</reference>
<evidence type="ECO:0000313" key="1">
    <source>
        <dbReference type="EMBL" id="KAJ3804563.1"/>
    </source>
</evidence>
<proteinExistence type="predicted"/>
<feature type="non-terminal residue" evidence="1">
    <location>
        <position position="1"/>
    </location>
</feature>
<accession>A0ACC1TIW6</accession>
<organism evidence="1 2">
    <name type="scientific">Lentinula aff. lateritia</name>
    <dbReference type="NCBI Taxonomy" id="2804960"/>
    <lineage>
        <taxon>Eukaryota</taxon>
        <taxon>Fungi</taxon>
        <taxon>Dikarya</taxon>
        <taxon>Basidiomycota</taxon>
        <taxon>Agaricomycotina</taxon>
        <taxon>Agaricomycetes</taxon>
        <taxon>Agaricomycetidae</taxon>
        <taxon>Agaricales</taxon>
        <taxon>Marasmiineae</taxon>
        <taxon>Omphalotaceae</taxon>
        <taxon>Lentinula</taxon>
    </lineage>
</organism>
<protein>
    <submittedName>
        <fullName evidence="1">Cytochrome P450</fullName>
    </submittedName>
</protein>
<gene>
    <name evidence="1" type="ORF">F5876DRAFT_70530</name>
</gene>
<keyword evidence="2" id="KW-1185">Reference proteome</keyword>
<evidence type="ECO:0000313" key="2">
    <source>
        <dbReference type="Proteomes" id="UP001163835"/>
    </source>
</evidence>
<comment type="caution">
    <text evidence="1">The sequence shown here is derived from an EMBL/GenBank/DDBJ whole genome shotgun (WGS) entry which is preliminary data.</text>
</comment>
<sequence length="253" mass="27900">VDGVAKACFVTNLVEGKERNKLSKKEAAWLAGIMFSAGAETTTASISNFFIAMIHFPEVMHKAQREIDEVVGRDRAPTFADLPHLPYIQALVKELLRWRPAGPMGIPRKAAQDDWYEGYFIPKGATVISNIWDPAVYTDPEEFQPERFLDETGMSNTSPTNMHSVGHSSFGFGRRSCVGATFATQSLFINFACLLWAFNIEKGYDDSGNESLPSLTDVIDAGVVVGPAPFKCKITIRCKDTTGPLLERLKTDS</sequence>
<dbReference type="EMBL" id="MU795927">
    <property type="protein sequence ID" value="KAJ3804563.1"/>
    <property type="molecule type" value="Genomic_DNA"/>
</dbReference>
<dbReference type="Proteomes" id="UP001163835">
    <property type="component" value="Unassembled WGS sequence"/>
</dbReference>